<protein>
    <submittedName>
        <fullName evidence="2">Uncharacterized protein</fullName>
    </submittedName>
</protein>
<keyword evidence="1" id="KW-0472">Membrane</keyword>
<dbReference type="Proteomes" id="UP000592216">
    <property type="component" value="Unassembled WGS sequence"/>
</dbReference>
<name>A0A850QA58_9RHOB</name>
<gene>
    <name evidence="2" type="ORF">HJ536_07415</name>
</gene>
<dbReference type="AlphaFoldDB" id="A0A850QA58"/>
<proteinExistence type="predicted"/>
<organism evidence="2 3">
    <name type="scientific">Donghicola mangrovi</name>
    <dbReference type="NCBI Taxonomy" id="2729614"/>
    <lineage>
        <taxon>Bacteria</taxon>
        <taxon>Pseudomonadati</taxon>
        <taxon>Pseudomonadota</taxon>
        <taxon>Alphaproteobacteria</taxon>
        <taxon>Rhodobacterales</taxon>
        <taxon>Roseobacteraceae</taxon>
        <taxon>Donghicola</taxon>
    </lineage>
</organism>
<reference evidence="2 3" key="1">
    <citation type="submission" date="2020-04" db="EMBL/GenBank/DDBJ databases">
        <title>Donghicola sp., a member of the Rhodobacteraceae family isolated from mangrove forest in Thailand.</title>
        <authorList>
            <person name="Charoenyingcharoen P."/>
            <person name="Yukphan P."/>
        </authorList>
    </citation>
    <scope>NUCLEOTIDE SEQUENCE [LARGE SCALE GENOMIC DNA]</scope>
    <source>
        <strain evidence="2 3">B5-SW-15</strain>
    </source>
</reference>
<evidence type="ECO:0000256" key="1">
    <source>
        <dbReference type="SAM" id="Phobius"/>
    </source>
</evidence>
<feature type="transmembrane region" description="Helical" evidence="1">
    <location>
        <begin position="53"/>
        <end position="71"/>
    </location>
</feature>
<keyword evidence="1" id="KW-1133">Transmembrane helix</keyword>
<evidence type="ECO:0000313" key="2">
    <source>
        <dbReference type="EMBL" id="NVO23179.1"/>
    </source>
</evidence>
<dbReference type="EMBL" id="JABCJE010000002">
    <property type="protein sequence ID" value="NVO23179.1"/>
    <property type="molecule type" value="Genomic_DNA"/>
</dbReference>
<accession>A0A850QA58</accession>
<comment type="caution">
    <text evidence="2">The sequence shown here is derived from an EMBL/GenBank/DDBJ whole genome shotgun (WGS) entry which is preliminary data.</text>
</comment>
<sequence>MGRKPENPLFLERQRYRMRRIMDAARFAPVLAAFLFLIPLMWGAGQEVPTASALIYIFGAWAGLIAVTAFLSHKLRKMPRDNWQERP</sequence>
<evidence type="ECO:0000313" key="3">
    <source>
        <dbReference type="Proteomes" id="UP000592216"/>
    </source>
</evidence>
<keyword evidence="1" id="KW-0812">Transmembrane</keyword>